<dbReference type="EMBL" id="OR769222">
    <property type="protein sequence ID" value="WQJ53193.1"/>
    <property type="molecule type" value="Genomic_DNA"/>
</dbReference>
<keyword evidence="4" id="KW-1185">Reference proteome</keyword>
<name>A0ABZ0Z1X2_9CAUD</name>
<sequence>MDKSKVLVMLDNGHGSNCAGKRSPILSKEMQQKFGIDRFYEYKYVREIVAGIKAELEKEGIPYYIVTPESIDVSLSTRVKRVNNKYAECKKKGIKAFFISVHVNAAGSGQWKNATGWSTWTSVGQTAGDKLADKLYEAAHVVLDPKKLKIRTDMSDGDEDWESNFYVLKNTNCPATLSESFFMDNEEDVKYLLSPEGKKDIIKIHVDGIKRYIASL</sequence>
<evidence type="ECO:0000313" key="3">
    <source>
        <dbReference type="EMBL" id="WQJ53193.1"/>
    </source>
</evidence>
<accession>A0ABZ0Z1X2</accession>
<organism evidence="3 4">
    <name type="scientific">phage Lak_Megaphage_RVC_JS4_GC31</name>
    <dbReference type="NCBI Taxonomy" id="3109228"/>
    <lineage>
        <taxon>Viruses</taxon>
        <taxon>Duplodnaviria</taxon>
        <taxon>Heunggongvirae</taxon>
        <taxon>Uroviricota</taxon>
        <taxon>Caudoviricetes</taxon>
        <taxon>Caudoviricetes code 15 clade</taxon>
    </lineage>
</organism>
<dbReference type="SMART" id="SM00646">
    <property type="entry name" value="Ami_3"/>
    <property type="match status" value="1"/>
</dbReference>
<dbReference type="Pfam" id="PF01520">
    <property type="entry name" value="Amidase_3"/>
    <property type="match status" value="1"/>
</dbReference>
<dbReference type="Proteomes" id="UP001349343">
    <property type="component" value="Segment"/>
</dbReference>
<dbReference type="CDD" id="cd02696">
    <property type="entry name" value="MurNAc-LAA"/>
    <property type="match status" value="1"/>
</dbReference>
<reference evidence="3 4" key="1">
    <citation type="submission" date="2023-11" db="EMBL/GenBank/DDBJ databases">
        <authorList>
            <person name="Cook R."/>
            <person name="Crisci M."/>
            <person name="Pye H."/>
            <person name="Adriaenssens E."/>
            <person name="Santini J."/>
        </authorList>
    </citation>
    <scope>NUCLEOTIDE SEQUENCE [LARGE SCALE GENOMIC DNA]</scope>
    <source>
        <strain evidence="3">Lak_Megaphage_RVC_JS4_GC31</strain>
    </source>
</reference>
<proteinExistence type="predicted"/>
<evidence type="ECO:0000313" key="4">
    <source>
        <dbReference type="Proteomes" id="UP001349343"/>
    </source>
</evidence>
<dbReference type="PANTHER" id="PTHR30404">
    <property type="entry name" value="N-ACETYLMURAMOYL-L-ALANINE AMIDASE"/>
    <property type="match status" value="1"/>
</dbReference>
<dbReference type="InterPro" id="IPR002508">
    <property type="entry name" value="MurNAc-LAA_cat"/>
</dbReference>
<evidence type="ECO:0000256" key="1">
    <source>
        <dbReference type="ARBA" id="ARBA00022801"/>
    </source>
</evidence>
<keyword evidence="1" id="KW-0378">Hydrolase</keyword>
<feature type="domain" description="MurNAc-LAA" evidence="2">
    <location>
        <begin position="79"/>
        <end position="210"/>
    </location>
</feature>
<dbReference type="InterPro" id="IPR050695">
    <property type="entry name" value="N-acetylmuramoyl_amidase_3"/>
</dbReference>
<dbReference type="PANTHER" id="PTHR30404:SF0">
    <property type="entry name" value="N-ACETYLMURAMOYL-L-ALANINE AMIDASE AMIC"/>
    <property type="match status" value="1"/>
</dbReference>
<dbReference type="Gene3D" id="3.40.630.40">
    <property type="entry name" value="Zn-dependent exopeptidases"/>
    <property type="match status" value="1"/>
</dbReference>
<dbReference type="SUPFAM" id="SSF53187">
    <property type="entry name" value="Zn-dependent exopeptidases"/>
    <property type="match status" value="1"/>
</dbReference>
<evidence type="ECO:0000259" key="2">
    <source>
        <dbReference type="SMART" id="SM00646"/>
    </source>
</evidence>
<protein>
    <submittedName>
        <fullName evidence="3">Endolysin</fullName>
    </submittedName>
</protein>